<proteinExistence type="predicted"/>
<evidence type="ECO:0000313" key="2">
    <source>
        <dbReference type="EMBL" id="WXU00287.1"/>
    </source>
</evidence>
<dbReference type="InterPro" id="IPR002934">
    <property type="entry name" value="Polymerase_NTP_transf_dom"/>
</dbReference>
<dbReference type="GO" id="GO:0016779">
    <property type="term" value="F:nucleotidyltransferase activity"/>
    <property type="evidence" value="ECO:0007669"/>
    <property type="project" value="InterPro"/>
</dbReference>
<dbReference type="InterPro" id="IPR043519">
    <property type="entry name" value="NT_sf"/>
</dbReference>
<name>A0AAU6PGX9_9GAMM</name>
<dbReference type="AlphaFoldDB" id="A0AAU6PGX9"/>
<gene>
    <name evidence="2" type="ORF">Ctma_1000</name>
</gene>
<dbReference type="SUPFAM" id="SSF81301">
    <property type="entry name" value="Nucleotidyltransferase"/>
    <property type="match status" value="1"/>
</dbReference>
<evidence type="ECO:0000259" key="1">
    <source>
        <dbReference type="Pfam" id="PF01909"/>
    </source>
</evidence>
<dbReference type="Gene3D" id="3.30.460.10">
    <property type="entry name" value="Beta Polymerase, domain 2"/>
    <property type="match status" value="1"/>
</dbReference>
<organism evidence="2">
    <name type="scientific">Catillopecten margaritatus gill symbiont</name>
    <dbReference type="NCBI Taxonomy" id="3083288"/>
    <lineage>
        <taxon>Bacteria</taxon>
        <taxon>Pseudomonadati</taxon>
        <taxon>Pseudomonadota</taxon>
        <taxon>Gammaproteobacteria</taxon>
        <taxon>sulfur-oxidizing symbionts</taxon>
    </lineage>
</organism>
<feature type="domain" description="Polymerase nucleotidyl transferase" evidence="1">
    <location>
        <begin position="4"/>
        <end position="27"/>
    </location>
</feature>
<reference evidence="2" key="1">
    <citation type="submission" date="2023-10" db="EMBL/GenBank/DDBJ databases">
        <title>The first scallop-associated chemosynthetic bacterial symbiont.</title>
        <authorList>
            <person name="Lin Y.-T."/>
            <person name="Sun J."/>
            <person name="Ip J.C.-H."/>
            <person name="He X."/>
            <person name="Gao Z.-M."/>
            <person name="Perez M."/>
            <person name="Xu T."/>
            <person name="Qian P.-Y."/>
            <person name="Qiu J.-W."/>
        </authorList>
    </citation>
    <scope>NUCLEOTIDE SEQUENCE</scope>
    <source>
        <strain evidence="2">Gill1</strain>
    </source>
</reference>
<protein>
    <recommendedName>
        <fullName evidence="1">Polymerase nucleotidyl transferase domain-containing protein</fullName>
    </recommendedName>
</protein>
<sequence>MSHEIYIFGSITRGEVNSSSDTDILVIPLDGESKQAYPSNWSYYTKDILNKMHKDGRLFSWHLYLDAKCIYTPKATPLLFEMGRPSSYKTAKEDIDDLSYLLNQSMESLQNNTFNQIYEIGIVHTCLRDIAMSASWWLFERPCFSIYAPYQIGIPLPINKETYRKLISARHNSTRGITSNFDWKLVVEELLTSSICKWVSDVKRVCV</sequence>
<dbReference type="Pfam" id="PF01909">
    <property type="entry name" value="NTP_transf_2"/>
    <property type="match status" value="1"/>
</dbReference>
<accession>A0AAU6PGX9</accession>
<dbReference type="EMBL" id="CP138327">
    <property type="protein sequence ID" value="WXU00287.1"/>
    <property type="molecule type" value="Genomic_DNA"/>
</dbReference>
<dbReference type="CDD" id="cd05403">
    <property type="entry name" value="NT_KNTase_like"/>
    <property type="match status" value="1"/>
</dbReference>